<dbReference type="InterPro" id="IPR051262">
    <property type="entry name" value="SMP-30/CGR1_Lactonase"/>
</dbReference>
<protein>
    <submittedName>
        <fullName evidence="2">SMP-30/gluconolactonase/LRE family protein</fullName>
    </submittedName>
</protein>
<dbReference type="RefSeq" id="WP_138721539.1">
    <property type="nucleotide sequence ID" value="NZ_SSHJ02000001.1"/>
</dbReference>
<accession>A0ABW9J3L0</accession>
<keyword evidence="3" id="KW-1185">Reference proteome</keyword>
<name>A0ABW9J3L0_9SPHI</name>
<comment type="caution">
    <text evidence="2">The sequence shown here is derived from an EMBL/GenBank/DDBJ whole genome shotgun (WGS) entry which is preliminary data.</text>
</comment>
<dbReference type="PANTHER" id="PTHR47572">
    <property type="entry name" value="LIPOPROTEIN-RELATED"/>
    <property type="match status" value="1"/>
</dbReference>
<reference evidence="2 3" key="1">
    <citation type="submission" date="2024-12" db="EMBL/GenBank/DDBJ databases">
        <authorList>
            <person name="Hu S."/>
        </authorList>
    </citation>
    <scope>NUCLEOTIDE SEQUENCE [LARGE SCALE GENOMIC DNA]</scope>
    <source>
        <strain evidence="2 3">THG-T11</strain>
    </source>
</reference>
<dbReference type="SUPFAM" id="SSF63829">
    <property type="entry name" value="Calcium-dependent phosphotriesterase"/>
    <property type="match status" value="1"/>
</dbReference>
<feature type="domain" description="SMP-30/Gluconolactonase/LRE-like region" evidence="1">
    <location>
        <begin position="10"/>
        <end position="249"/>
    </location>
</feature>
<dbReference type="Gene3D" id="2.120.10.30">
    <property type="entry name" value="TolB, C-terminal domain"/>
    <property type="match status" value="1"/>
</dbReference>
<dbReference type="InterPro" id="IPR011042">
    <property type="entry name" value="6-blade_b-propeller_TolB-like"/>
</dbReference>
<dbReference type="InterPro" id="IPR013658">
    <property type="entry name" value="SGL"/>
</dbReference>
<dbReference type="InterPro" id="IPR005511">
    <property type="entry name" value="SMP-30"/>
</dbReference>
<dbReference type="Proteomes" id="UP001517247">
    <property type="component" value="Unassembled WGS sequence"/>
</dbReference>
<sequence>MPIILTDLNFPEGPCFDSKGNIWLVEKDAGNLVSVSDNAHTRYYVDGAPNGIAIDKNDLVWFCDSKQNSIRTFNPTDLTTSTIVNQYENEALKMPNDLAFDQTGNLLFTCPGDKLEDNTGYICCLGKDGKLSKIFEGMFYPNGLALSKDQSQLFVAETGTKKIWRFDWDSQTKQLKHMALFAETGGSIGPDGMAFDEDGNLYVAVYGSSKVKVWDKNGALKEEIDAYGYNPTNCALDPSGKKGLMITEAEQGILVQHVTKKRGII</sequence>
<evidence type="ECO:0000313" key="2">
    <source>
        <dbReference type="EMBL" id="MFN0254378.1"/>
    </source>
</evidence>
<proteinExistence type="predicted"/>
<organism evidence="2 3">
    <name type="scientific">Pedobacter ureilyticus</name>
    <dbReference type="NCBI Taxonomy" id="1393051"/>
    <lineage>
        <taxon>Bacteria</taxon>
        <taxon>Pseudomonadati</taxon>
        <taxon>Bacteroidota</taxon>
        <taxon>Sphingobacteriia</taxon>
        <taxon>Sphingobacteriales</taxon>
        <taxon>Sphingobacteriaceae</taxon>
        <taxon>Pedobacter</taxon>
    </lineage>
</organism>
<dbReference type="EMBL" id="SSHJ02000001">
    <property type="protein sequence ID" value="MFN0254378.1"/>
    <property type="molecule type" value="Genomic_DNA"/>
</dbReference>
<evidence type="ECO:0000313" key="3">
    <source>
        <dbReference type="Proteomes" id="UP001517247"/>
    </source>
</evidence>
<dbReference type="PANTHER" id="PTHR47572:SF5">
    <property type="entry name" value="BLR2277 PROTEIN"/>
    <property type="match status" value="1"/>
</dbReference>
<dbReference type="PRINTS" id="PR01790">
    <property type="entry name" value="SMP30FAMILY"/>
</dbReference>
<gene>
    <name evidence="2" type="ORF">E6A44_002280</name>
</gene>
<dbReference type="Pfam" id="PF08450">
    <property type="entry name" value="SGL"/>
    <property type="match status" value="1"/>
</dbReference>
<evidence type="ECO:0000259" key="1">
    <source>
        <dbReference type="Pfam" id="PF08450"/>
    </source>
</evidence>